<accession>A0A0C3GPE3</accession>
<evidence type="ECO:0000313" key="4">
    <source>
        <dbReference type="EMBL" id="WHM21588.1"/>
    </source>
</evidence>
<organism evidence="2 5">
    <name type="scientific">Bacillus subtilis</name>
    <dbReference type="NCBI Taxonomy" id="1423"/>
    <lineage>
        <taxon>Bacteria</taxon>
        <taxon>Bacillati</taxon>
        <taxon>Bacillota</taxon>
        <taxon>Bacilli</taxon>
        <taxon>Bacillales</taxon>
        <taxon>Bacillaceae</taxon>
        <taxon>Bacillus</taxon>
    </lineage>
</organism>
<dbReference type="STRING" id="483913.AN935_09270"/>
<dbReference type="RefSeq" id="WP_026113726.1">
    <property type="nucleotide sequence ID" value="NZ_CAJNQL010000001.1"/>
</dbReference>
<evidence type="ECO:0000313" key="3">
    <source>
        <dbReference type="EMBL" id="WEY86665.1"/>
    </source>
</evidence>
<name>A0A0C3GPE3_BACIU</name>
<protein>
    <recommendedName>
        <fullName evidence="6">Phage/plasmid replication protein</fullName>
    </recommendedName>
</protein>
<dbReference type="AlphaFoldDB" id="A0A0C3GPE3"/>
<dbReference type="Proteomes" id="UP001214898">
    <property type="component" value="Chromosome"/>
</dbReference>
<reference evidence="2 5" key="1">
    <citation type="submission" date="2014-12" db="EMBL/GenBank/DDBJ databases">
        <title>Comparative genome analysis of Bacillus coagulans HM-08, Clostridium butyricum HM-68, Bacillus subtilis HM-66 and Bacillus licheniformis BL-09.</title>
        <authorList>
            <person name="Zhang H."/>
        </authorList>
    </citation>
    <scope>NUCLEOTIDE SEQUENCE [LARGE SCALE GENOMIC DNA]</scope>
    <source>
        <strain evidence="2 5">HM-66</strain>
    </source>
</reference>
<keyword evidence="1" id="KW-0812">Transmembrane</keyword>
<gene>
    <name evidence="3" type="ORF">P5633_14765</name>
    <name evidence="4" type="ORF">QL281_00240</name>
    <name evidence="2" type="ORF">SC09_Contig19orf01366</name>
</gene>
<sequence>MVFYISLFLILWLAAGFAVGMKQVYVDQLFDKAVIERLEKEANDHGHADRMIKQRVLYIAAVTLSGFISVYYEMKTIPQRRNIRKIEKNIMKLNQAKKRRMKRK</sequence>
<dbReference type="PATRIC" id="fig|1423.173.peg.1677"/>
<dbReference type="Proteomes" id="UP000032247">
    <property type="component" value="Unassembled WGS sequence"/>
</dbReference>
<dbReference type="EMBL" id="CP125292">
    <property type="protein sequence ID" value="WHM21588.1"/>
    <property type="molecule type" value="Genomic_DNA"/>
</dbReference>
<dbReference type="EMBL" id="CP120576">
    <property type="protein sequence ID" value="WEY86665.1"/>
    <property type="molecule type" value="Genomic_DNA"/>
</dbReference>
<dbReference type="Proteomes" id="UP001229422">
    <property type="component" value="Chromosome"/>
</dbReference>
<reference evidence="4" key="3">
    <citation type="submission" date="2023-05" db="EMBL/GenBank/DDBJ databases">
        <title>Complete genome sequence of Bacillus subtilis SRCM117797 isolated from Soybean paste.</title>
        <authorList>
            <person name="Abraha H.B."/>
            <person name="Kim K.-P."/>
            <person name="Ryu M.-S."/>
            <person name="Jeong D.-Y."/>
        </authorList>
    </citation>
    <scope>NUCLEOTIDE SEQUENCE</scope>
    <source>
        <strain evidence="4">SRCM117797</strain>
    </source>
</reference>
<dbReference type="EMBL" id="JXBC01000002">
    <property type="protein sequence ID" value="KIU12794.1"/>
    <property type="molecule type" value="Genomic_DNA"/>
</dbReference>
<reference evidence="3" key="2">
    <citation type="submission" date="2023-03" db="EMBL/GenBank/DDBJ databases">
        <title>Complete genome sequences of 52 Bacillus and Priestia strains isolated from West-African fermentations and 26 reference strains from the DSMZ collection.</title>
        <authorList>
            <person name="Wiedenbein E.S."/>
            <person name="Canoy T.S."/>
            <person name="Hui Y."/>
            <person name="Parkouda C."/>
            <person name="Dawende C."/>
            <person name="Ametefe E."/>
            <person name="Jespersen L."/>
            <person name="Nielsen D.S."/>
        </authorList>
    </citation>
    <scope>NUCLEOTIDE SEQUENCE</scope>
    <source>
        <strain evidence="3">PRO56</strain>
    </source>
</reference>
<evidence type="ECO:0000256" key="1">
    <source>
        <dbReference type="SAM" id="Phobius"/>
    </source>
</evidence>
<feature type="transmembrane region" description="Helical" evidence="1">
    <location>
        <begin position="56"/>
        <end position="74"/>
    </location>
</feature>
<proteinExistence type="predicted"/>
<keyword evidence="1" id="KW-1133">Transmembrane helix</keyword>
<evidence type="ECO:0008006" key="6">
    <source>
        <dbReference type="Google" id="ProtNLM"/>
    </source>
</evidence>
<evidence type="ECO:0000313" key="2">
    <source>
        <dbReference type="EMBL" id="KIU12794.1"/>
    </source>
</evidence>
<keyword evidence="1" id="KW-0472">Membrane</keyword>
<evidence type="ECO:0000313" key="5">
    <source>
        <dbReference type="Proteomes" id="UP000032247"/>
    </source>
</evidence>